<feature type="transmembrane region" description="Helical" evidence="8">
    <location>
        <begin position="281"/>
        <end position="307"/>
    </location>
</feature>
<feature type="transmembrane region" description="Helical" evidence="8">
    <location>
        <begin position="451"/>
        <end position="474"/>
    </location>
</feature>
<dbReference type="Proteomes" id="UP001260872">
    <property type="component" value="Unassembled WGS sequence"/>
</dbReference>
<feature type="transmembrane region" description="Helical" evidence="8">
    <location>
        <begin position="118"/>
        <end position="136"/>
    </location>
</feature>
<accession>A0ABU1FVT3</accession>
<keyword evidence="3" id="KW-0808">Transferase</keyword>
<keyword evidence="5 8" id="KW-1133">Transmembrane helix</keyword>
<evidence type="ECO:0000313" key="10">
    <source>
        <dbReference type="Proteomes" id="UP001260872"/>
    </source>
</evidence>
<feature type="transmembrane region" description="Helical" evidence="8">
    <location>
        <begin position="480"/>
        <end position="500"/>
    </location>
</feature>
<organism evidence="9 10">
    <name type="scientific">Nesterenkonia flava</name>
    <dbReference type="NCBI Taxonomy" id="469799"/>
    <lineage>
        <taxon>Bacteria</taxon>
        <taxon>Bacillati</taxon>
        <taxon>Actinomycetota</taxon>
        <taxon>Actinomycetes</taxon>
        <taxon>Micrococcales</taxon>
        <taxon>Micrococcaceae</taxon>
        <taxon>Nesterenkonia</taxon>
    </lineage>
</organism>
<evidence type="ECO:0000256" key="8">
    <source>
        <dbReference type="SAM" id="Phobius"/>
    </source>
</evidence>
<dbReference type="GO" id="GO:0016757">
    <property type="term" value="F:glycosyltransferase activity"/>
    <property type="evidence" value="ECO:0007669"/>
    <property type="project" value="UniProtKB-KW"/>
</dbReference>
<evidence type="ECO:0000256" key="5">
    <source>
        <dbReference type="ARBA" id="ARBA00022989"/>
    </source>
</evidence>
<evidence type="ECO:0000256" key="4">
    <source>
        <dbReference type="ARBA" id="ARBA00022692"/>
    </source>
</evidence>
<comment type="caution">
    <text evidence="9">The sequence shown here is derived from an EMBL/GenBank/DDBJ whole genome shotgun (WGS) entry which is preliminary data.</text>
</comment>
<evidence type="ECO:0000256" key="7">
    <source>
        <dbReference type="ARBA" id="ARBA00043987"/>
    </source>
</evidence>
<feature type="transmembrane region" description="Helical" evidence="8">
    <location>
        <begin position="386"/>
        <end position="404"/>
    </location>
</feature>
<feature type="transmembrane region" description="Helical" evidence="8">
    <location>
        <begin position="358"/>
        <end position="379"/>
    </location>
</feature>
<dbReference type="RefSeq" id="WP_310538160.1">
    <property type="nucleotide sequence ID" value="NZ_BAAAOC010000007.1"/>
</dbReference>
<feature type="transmembrane region" description="Helical" evidence="8">
    <location>
        <begin position="208"/>
        <end position="228"/>
    </location>
</feature>
<reference evidence="10" key="1">
    <citation type="submission" date="2023-07" db="EMBL/GenBank/DDBJ databases">
        <title>Description of three actinobacteria isolated from air of manufacturing shop in a pharmaceutical factory.</title>
        <authorList>
            <person name="Zhang D.-F."/>
        </authorList>
    </citation>
    <scope>NUCLEOTIDE SEQUENCE [LARGE SCALE GENOMIC DNA]</scope>
    <source>
        <strain evidence="10">CCTCC AB 207010</strain>
    </source>
</reference>
<evidence type="ECO:0000313" key="9">
    <source>
        <dbReference type="EMBL" id="MDR5712789.1"/>
    </source>
</evidence>
<evidence type="ECO:0000256" key="6">
    <source>
        <dbReference type="ARBA" id="ARBA00023136"/>
    </source>
</evidence>
<feature type="transmembrane region" description="Helical" evidence="8">
    <location>
        <begin position="41"/>
        <end position="59"/>
    </location>
</feature>
<dbReference type="Pfam" id="PF26314">
    <property type="entry name" value="MptA_B_family"/>
    <property type="match status" value="1"/>
</dbReference>
<evidence type="ECO:0000256" key="2">
    <source>
        <dbReference type="ARBA" id="ARBA00022676"/>
    </source>
</evidence>
<keyword evidence="6 8" id="KW-0472">Membrane</keyword>
<evidence type="ECO:0000256" key="1">
    <source>
        <dbReference type="ARBA" id="ARBA00004141"/>
    </source>
</evidence>
<gene>
    <name evidence="9" type="primary">mptB</name>
    <name evidence="9" type="ORF">RH857_11725</name>
</gene>
<sequence length="547" mass="58878">MRDNPISRAALRVREALGSFRGTAWLIGGAEGEISHTIRQGCLAAIMIMVGSWGVGWLAETPGSVLAWHPGLLPVRATTAGAILCTVALVVGALLLLRSWMRLAQRIGNWDGASVRTMYRALIAWGTPLLLTFPIFSRDVFSYLAQGRVLHAGLNPYEHGVSELPGWFAAGADGLWAESPSPYGPLFLMMARGVWFASFGVPEISIVLFRLLAVAGVVLMCLVIPRLATAFGSAPGWALWLCLLNPLSLIVFIPAAHNDGLMIGLMLAGAWYAVQRRRVVALLLLIAAIAIKPIALVVLPFMVLLSLKSTASYASRMREWVLAGVVAVVLLVGGGYALGVGLGWFTAALSAGSATFQAAPMGLLGLGIGHLAALLMPVSPTAIAEVVYACARAASAVVLAVLLLRPRLGNPVLWSAYGLTVVVLVSPVIQPWYVLWILPLYAVVHVYRGRVLVLVTLLITIMVLMSMVTHISVAQWISSVVVQGVAFAVAAVYLIYIVFFDPNTAKMFSLRQESQRWNAPRGWTSLRRLEQPSSSWSADDVYQRVAR</sequence>
<feature type="transmembrane region" description="Helical" evidence="8">
    <location>
        <begin position="319"/>
        <end position="338"/>
    </location>
</feature>
<evidence type="ECO:0000256" key="3">
    <source>
        <dbReference type="ARBA" id="ARBA00022679"/>
    </source>
</evidence>
<keyword evidence="2 9" id="KW-0328">Glycosyltransferase</keyword>
<keyword evidence="10" id="KW-1185">Reference proteome</keyword>
<feature type="transmembrane region" description="Helical" evidence="8">
    <location>
        <begin position="234"/>
        <end position="253"/>
    </location>
</feature>
<feature type="transmembrane region" description="Helical" evidence="8">
    <location>
        <begin position="416"/>
        <end position="444"/>
    </location>
</feature>
<dbReference type="InterPro" id="IPR049829">
    <property type="entry name" value="MptA/B-like"/>
</dbReference>
<dbReference type="NCBIfam" id="NF038066">
    <property type="entry name" value="MptB"/>
    <property type="match status" value="1"/>
</dbReference>
<comment type="similarity">
    <text evidence="7">Belongs to the MptA/B family.</text>
</comment>
<feature type="transmembrane region" description="Helical" evidence="8">
    <location>
        <begin position="79"/>
        <end position="97"/>
    </location>
</feature>
<comment type="subcellular location">
    <subcellularLocation>
        <location evidence="1">Membrane</location>
        <topology evidence="1">Multi-pass membrane protein</topology>
    </subcellularLocation>
</comment>
<dbReference type="EMBL" id="JAVKGT010000037">
    <property type="protein sequence ID" value="MDR5712789.1"/>
    <property type="molecule type" value="Genomic_DNA"/>
</dbReference>
<proteinExistence type="inferred from homology"/>
<keyword evidence="4 8" id="KW-0812">Transmembrane</keyword>
<name>A0ABU1FVT3_9MICC</name>
<protein>
    <submittedName>
        <fullName evidence="9">Polyprenol phosphomannose-dependent alpha 1,6 mannosyltransferase MptB</fullName>
    </submittedName>
</protein>